<dbReference type="SUPFAM" id="SSF53254">
    <property type="entry name" value="Phosphoglycerate mutase-like"/>
    <property type="match status" value="1"/>
</dbReference>
<dbReference type="GeneID" id="17270325"/>
<evidence type="ECO:0000313" key="1">
    <source>
        <dbReference type="EnsemblProtists" id="EOD24778"/>
    </source>
</evidence>
<sequence>QFLTVVHPTPHVIYLTRHGQSTYNQLGKIGGNSPLSPAGEEYARRLGAWVMPYVCYQQAAGLDSLTKTRLWTSSLQRTILTAQHIPHPIISEEDLGTPSVPPEPDADDALANGAALADPRQLAGRSSGLRGTPPRANGLRERLRSGGLSGVVGGVALGGIDLDSDRGGGGDRDRVWQQMAPRVYRNLDEIFAGECEGMTYEEIQHSFPSEAKMRATDKIGFRYPRGESYLDILARLDPLVHELESYHEPLVIVSHQAVLRLLYCYLTGRTRAQAPKLSMPLHTVIRITYDGWTPPTEERFYLGPECSQTDGQTHL</sequence>
<accession>A0A0D3JMP3</accession>
<dbReference type="AlphaFoldDB" id="A0A0D3JMP3"/>
<name>A0A0D3JMP3_EMIH1</name>
<dbReference type="RefSeq" id="XP_005777207.1">
    <property type="nucleotide sequence ID" value="XM_005777150.1"/>
</dbReference>
<protein>
    <recommendedName>
        <fullName evidence="3">6-phosphofructo-2-kinase domain-containing protein</fullName>
    </recommendedName>
</protein>
<dbReference type="PANTHER" id="PTHR10606">
    <property type="entry name" value="6-PHOSPHOFRUCTO-2-KINASE/FRUCTOSE-2,6-BISPHOSPHATASE"/>
    <property type="match status" value="1"/>
</dbReference>
<dbReference type="PaxDb" id="2903-EOD24778"/>
<dbReference type="eggNOG" id="KOG0234">
    <property type="taxonomic scope" value="Eukaryota"/>
</dbReference>
<dbReference type="InterPro" id="IPR003094">
    <property type="entry name" value="6Pfruct_kin"/>
</dbReference>
<dbReference type="KEGG" id="ehx:EMIHUDRAFT_123595"/>
<keyword evidence="2" id="KW-1185">Reference proteome</keyword>
<dbReference type="InterPro" id="IPR013078">
    <property type="entry name" value="His_Pase_superF_clade-1"/>
</dbReference>
<dbReference type="PANTHER" id="PTHR10606:SF44">
    <property type="entry name" value="6-PHOSPHOFRUCTO 2-KINASE_FRUCTOSE 2,6-BISPHOSPHATASE LONG FORM"/>
    <property type="match status" value="1"/>
</dbReference>
<reference evidence="2" key="1">
    <citation type="journal article" date="2013" name="Nature">
        <title>Pan genome of the phytoplankton Emiliania underpins its global distribution.</title>
        <authorList>
            <person name="Read B.A."/>
            <person name="Kegel J."/>
            <person name="Klute M.J."/>
            <person name="Kuo A."/>
            <person name="Lefebvre S.C."/>
            <person name="Maumus F."/>
            <person name="Mayer C."/>
            <person name="Miller J."/>
            <person name="Monier A."/>
            <person name="Salamov A."/>
            <person name="Young J."/>
            <person name="Aguilar M."/>
            <person name="Claverie J.M."/>
            <person name="Frickenhaus S."/>
            <person name="Gonzalez K."/>
            <person name="Herman E.K."/>
            <person name="Lin Y.C."/>
            <person name="Napier J."/>
            <person name="Ogata H."/>
            <person name="Sarno A.F."/>
            <person name="Shmutz J."/>
            <person name="Schroeder D."/>
            <person name="de Vargas C."/>
            <person name="Verret F."/>
            <person name="von Dassow P."/>
            <person name="Valentin K."/>
            <person name="Van de Peer Y."/>
            <person name="Wheeler G."/>
            <person name="Dacks J.B."/>
            <person name="Delwiche C.F."/>
            <person name="Dyhrman S.T."/>
            <person name="Glockner G."/>
            <person name="John U."/>
            <person name="Richards T."/>
            <person name="Worden A.Z."/>
            <person name="Zhang X."/>
            <person name="Grigoriev I.V."/>
            <person name="Allen A.E."/>
            <person name="Bidle K."/>
            <person name="Borodovsky M."/>
            <person name="Bowler C."/>
            <person name="Brownlee C."/>
            <person name="Cock J.M."/>
            <person name="Elias M."/>
            <person name="Gladyshev V.N."/>
            <person name="Groth M."/>
            <person name="Guda C."/>
            <person name="Hadaegh A."/>
            <person name="Iglesias-Rodriguez M.D."/>
            <person name="Jenkins J."/>
            <person name="Jones B.M."/>
            <person name="Lawson T."/>
            <person name="Leese F."/>
            <person name="Lindquist E."/>
            <person name="Lobanov A."/>
            <person name="Lomsadze A."/>
            <person name="Malik S.B."/>
            <person name="Marsh M.E."/>
            <person name="Mackinder L."/>
            <person name="Mock T."/>
            <person name="Mueller-Roeber B."/>
            <person name="Pagarete A."/>
            <person name="Parker M."/>
            <person name="Probert I."/>
            <person name="Quesneville H."/>
            <person name="Raines C."/>
            <person name="Rensing S.A."/>
            <person name="Riano-Pachon D.M."/>
            <person name="Richier S."/>
            <person name="Rokitta S."/>
            <person name="Shiraiwa Y."/>
            <person name="Soanes D.M."/>
            <person name="van der Giezen M."/>
            <person name="Wahlund T.M."/>
            <person name="Williams B."/>
            <person name="Wilson W."/>
            <person name="Wolfe G."/>
            <person name="Wurch L.L."/>
        </authorList>
    </citation>
    <scope>NUCLEOTIDE SEQUENCE</scope>
</reference>
<dbReference type="GO" id="GO:0006003">
    <property type="term" value="P:fructose 2,6-bisphosphate metabolic process"/>
    <property type="evidence" value="ECO:0007669"/>
    <property type="project" value="InterPro"/>
</dbReference>
<dbReference type="CDD" id="cd07067">
    <property type="entry name" value="HP_PGM_like"/>
    <property type="match status" value="1"/>
</dbReference>
<dbReference type="GO" id="GO:0005829">
    <property type="term" value="C:cytosol"/>
    <property type="evidence" value="ECO:0007669"/>
    <property type="project" value="TreeGrafter"/>
</dbReference>
<evidence type="ECO:0000313" key="2">
    <source>
        <dbReference type="Proteomes" id="UP000013827"/>
    </source>
</evidence>
<reference evidence="1" key="2">
    <citation type="submission" date="2024-10" db="UniProtKB">
        <authorList>
            <consortium name="EnsemblProtists"/>
        </authorList>
    </citation>
    <scope>IDENTIFICATION</scope>
</reference>
<dbReference type="InterPro" id="IPR029033">
    <property type="entry name" value="His_PPase_superfam"/>
</dbReference>
<dbReference type="SMART" id="SM00855">
    <property type="entry name" value="PGAM"/>
    <property type="match status" value="1"/>
</dbReference>
<evidence type="ECO:0008006" key="3">
    <source>
        <dbReference type="Google" id="ProtNLM"/>
    </source>
</evidence>
<proteinExistence type="predicted"/>
<dbReference type="GO" id="GO:0005524">
    <property type="term" value="F:ATP binding"/>
    <property type="evidence" value="ECO:0007669"/>
    <property type="project" value="InterPro"/>
</dbReference>
<dbReference type="GO" id="GO:0004331">
    <property type="term" value="F:fructose-2,6-bisphosphate 2-phosphatase activity"/>
    <property type="evidence" value="ECO:0007669"/>
    <property type="project" value="TreeGrafter"/>
</dbReference>
<dbReference type="Proteomes" id="UP000013827">
    <property type="component" value="Unassembled WGS sequence"/>
</dbReference>
<organism evidence="1 2">
    <name type="scientific">Emiliania huxleyi (strain CCMP1516)</name>
    <dbReference type="NCBI Taxonomy" id="280463"/>
    <lineage>
        <taxon>Eukaryota</taxon>
        <taxon>Haptista</taxon>
        <taxon>Haptophyta</taxon>
        <taxon>Prymnesiophyceae</taxon>
        <taxon>Isochrysidales</taxon>
        <taxon>Noelaerhabdaceae</taxon>
        <taxon>Emiliania</taxon>
    </lineage>
</organism>
<dbReference type="EnsemblProtists" id="EOD24778">
    <property type="protein sequence ID" value="EOD24778"/>
    <property type="gene ID" value="EMIHUDRAFT_123595"/>
</dbReference>
<dbReference type="PROSITE" id="PS00175">
    <property type="entry name" value="PG_MUTASE"/>
    <property type="match status" value="1"/>
</dbReference>
<dbReference type="HOGENOM" id="CLU_006383_2_1_1"/>
<dbReference type="Pfam" id="PF00300">
    <property type="entry name" value="His_Phos_1"/>
    <property type="match status" value="2"/>
</dbReference>
<dbReference type="InterPro" id="IPR001345">
    <property type="entry name" value="PG/BPGM_mutase_AS"/>
</dbReference>
<dbReference type="Gene3D" id="3.40.50.1240">
    <property type="entry name" value="Phosphoglycerate mutase-like"/>
    <property type="match status" value="2"/>
</dbReference>
<dbReference type="STRING" id="2903.R1CP85"/>
<dbReference type="GO" id="GO:0003873">
    <property type="term" value="F:6-phosphofructo-2-kinase activity"/>
    <property type="evidence" value="ECO:0007669"/>
    <property type="project" value="TreeGrafter"/>
</dbReference>